<dbReference type="GO" id="GO:0052621">
    <property type="term" value="F:diguanylate cyclase activity"/>
    <property type="evidence" value="ECO:0007669"/>
    <property type="project" value="UniProtKB-EC"/>
</dbReference>
<reference evidence="7" key="1">
    <citation type="submission" date="2017-05" db="EMBL/GenBank/DDBJ databases">
        <authorList>
            <person name="Sharma S."/>
            <person name="Sidhu C."/>
            <person name="Pinnaka A.K."/>
        </authorList>
    </citation>
    <scope>NUCLEOTIDE SEQUENCE [LARGE SCALE GENOMIC DNA]</scope>
    <source>
        <strain evidence="7">AK93</strain>
    </source>
</reference>
<sequence>MVQGKHSGSRWQLRLAVLIMLMVTVLFKPGLAASGNAYVKFSDIYYFVDERASLTAEEVKNLPPESWSRSRREVPNFGFVSNTYWFFAQASSLSPGDWLLEAGGPLLDNMEVFVYSGGKAVGHYEVGRMYPFANRELFHRKFLFPVELGEGNDLTILVRVQTTSALQVPLRLWRPSDWLQKSQHGMLLHGIFYGIIGAMALFNLLMWSILRERAYLFYVGIAISLGLFCATMSGLSYQFLWPNAPLWNAHAPAFLSFSCTIFASLFVIDAMRLRKTRPRYARVLQLVGAVAAMGLLSLPWLGPGFANVFAGFLSGVISAVVIFLILFALPMQRRYEYGFSVYAWGAVSIGVLLLVLNKFGALPQIPLTEYGLQLGVIAEAILLSAVLVRRYYSERVAKVRAEAKARDHERLARESQERLLAAQIEANEKLERRVAERTLELERAMQKVASTNETLKSMSLIDPLTGVGNRRFFDQSYRSEWRRAFREKSELALVFLDIDHYKLLLDQRGQDVADTCLKHIARTIEAVVSRPSDSIARFSEDIFALIMPQTSLAGAAHLAEEIRRQIEQAVLETERESVSVTVTAGVASIVPGERHHEAILLSFADDALHKAKADGRNRVRSFVLTPPRSRVGRFDGPEDKVTVTVDESRKLLSDQA</sequence>
<dbReference type="SUPFAM" id="SSF55073">
    <property type="entry name" value="Nucleotide cyclase"/>
    <property type="match status" value="1"/>
</dbReference>
<evidence type="ECO:0000256" key="1">
    <source>
        <dbReference type="ARBA" id="ARBA00012528"/>
    </source>
</evidence>
<dbReference type="InterPro" id="IPR043128">
    <property type="entry name" value="Rev_trsase/Diguanyl_cyclase"/>
</dbReference>
<dbReference type="SMART" id="SM00267">
    <property type="entry name" value="GGDEF"/>
    <property type="match status" value="1"/>
</dbReference>
<feature type="transmembrane region" description="Helical" evidence="4">
    <location>
        <begin position="372"/>
        <end position="392"/>
    </location>
</feature>
<comment type="catalytic activity">
    <reaction evidence="2">
        <text>2 GTP = 3',3'-c-di-GMP + 2 diphosphate</text>
        <dbReference type="Rhea" id="RHEA:24898"/>
        <dbReference type="ChEBI" id="CHEBI:33019"/>
        <dbReference type="ChEBI" id="CHEBI:37565"/>
        <dbReference type="ChEBI" id="CHEBI:58805"/>
        <dbReference type="EC" id="2.7.7.65"/>
    </reaction>
</comment>
<keyword evidence="4" id="KW-0812">Transmembrane</keyword>
<evidence type="ECO:0000313" key="7">
    <source>
        <dbReference type="Proteomes" id="UP000256763"/>
    </source>
</evidence>
<dbReference type="InterPro" id="IPR050469">
    <property type="entry name" value="Diguanylate_Cyclase"/>
</dbReference>
<name>A0A3E0WJE7_9GAMM</name>
<evidence type="ECO:0000256" key="3">
    <source>
        <dbReference type="SAM" id="Coils"/>
    </source>
</evidence>
<proteinExistence type="predicted"/>
<dbReference type="Gene3D" id="3.30.70.270">
    <property type="match status" value="1"/>
</dbReference>
<feature type="domain" description="GGDEF" evidence="5">
    <location>
        <begin position="489"/>
        <end position="624"/>
    </location>
</feature>
<dbReference type="PANTHER" id="PTHR45138:SF9">
    <property type="entry name" value="DIGUANYLATE CYCLASE DGCM-RELATED"/>
    <property type="match status" value="1"/>
</dbReference>
<dbReference type="InterPro" id="IPR000160">
    <property type="entry name" value="GGDEF_dom"/>
</dbReference>
<dbReference type="GO" id="GO:0043709">
    <property type="term" value="P:cell adhesion involved in single-species biofilm formation"/>
    <property type="evidence" value="ECO:0007669"/>
    <property type="project" value="TreeGrafter"/>
</dbReference>
<dbReference type="CDD" id="cd22265">
    <property type="entry name" value="UDM1_RNF168"/>
    <property type="match status" value="1"/>
</dbReference>
<feature type="transmembrane region" description="Helical" evidence="4">
    <location>
        <begin position="308"/>
        <end position="329"/>
    </location>
</feature>
<feature type="coiled-coil region" evidence="3">
    <location>
        <begin position="398"/>
        <end position="447"/>
    </location>
</feature>
<dbReference type="CDD" id="cd01949">
    <property type="entry name" value="GGDEF"/>
    <property type="match status" value="1"/>
</dbReference>
<dbReference type="Gene3D" id="2.60.40.2380">
    <property type="match status" value="1"/>
</dbReference>
<gene>
    <name evidence="6" type="ORF">CAL65_19860</name>
</gene>
<dbReference type="PANTHER" id="PTHR45138">
    <property type="entry name" value="REGULATORY COMPONENTS OF SENSORY TRANSDUCTION SYSTEM"/>
    <property type="match status" value="1"/>
</dbReference>
<dbReference type="EMBL" id="NFZW01000030">
    <property type="protein sequence ID" value="RFA32343.1"/>
    <property type="molecule type" value="Genomic_DNA"/>
</dbReference>
<comment type="caution">
    <text evidence="6">The sequence shown here is derived from an EMBL/GenBank/DDBJ whole genome shotgun (WGS) entry which is preliminary data.</text>
</comment>
<dbReference type="Pfam" id="PF07696">
    <property type="entry name" value="7TMR-DISMED2"/>
    <property type="match status" value="1"/>
</dbReference>
<feature type="transmembrane region" description="Helical" evidence="4">
    <location>
        <begin position="186"/>
        <end position="207"/>
    </location>
</feature>
<dbReference type="NCBIfam" id="TIGR00254">
    <property type="entry name" value="GGDEF"/>
    <property type="match status" value="1"/>
</dbReference>
<dbReference type="Proteomes" id="UP000256763">
    <property type="component" value="Unassembled WGS sequence"/>
</dbReference>
<dbReference type="EC" id="2.7.7.65" evidence="1"/>
<dbReference type="InterPro" id="IPR011623">
    <property type="entry name" value="7TMR_DISM_rcpt_extracell_dom1"/>
</dbReference>
<evidence type="ECO:0000259" key="5">
    <source>
        <dbReference type="PROSITE" id="PS50887"/>
    </source>
</evidence>
<feature type="transmembrane region" description="Helical" evidence="4">
    <location>
        <begin position="214"/>
        <end position="237"/>
    </location>
</feature>
<protein>
    <recommendedName>
        <fullName evidence="1">diguanylate cyclase</fullName>
        <ecNumber evidence="1">2.7.7.65</ecNumber>
    </recommendedName>
</protein>
<dbReference type="InterPro" id="IPR029787">
    <property type="entry name" value="Nucleotide_cyclase"/>
</dbReference>
<dbReference type="GO" id="GO:1902201">
    <property type="term" value="P:negative regulation of bacterial-type flagellum-dependent cell motility"/>
    <property type="evidence" value="ECO:0007669"/>
    <property type="project" value="TreeGrafter"/>
</dbReference>
<feature type="transmembrane region" description="Helical" evidence="4">
    <location>
        <begin position="341"/>
        <end position="360"/>
    </location>
</feature>
<organism evidence="6 7">
    <name type="scientific">Alkalilimnicola ehrlichii</name>
    <dbReference type="NCBI Taxonomy" id="351052"/>
    <lineage>
        <taxon>Bacteria</taxon>
        <taxon>Pseudomonadati</taxon>
        <taxon>Pseudomonadota</taxon>
        <taxon>Gammaproteobacteria</taxon>
        <taxon>Chromatiales</taxon>
        <taxon>Ectothiorhodospiraceae</taxon>
        <taxon>Alkalilimnicola</taxon>
    </lineage>
</organism>
<feature type="transmembrane region" description="Helical" evidence="4">
    <location>
        <begin position="280"/>
        <end position="302"/>
    </location>
</feature>
<keyword evidence="4" id="KW-1133">Transmembrane helix</keyword>
<keyword evidence="3" id="KW-0175">Coiled coil</keyword>
<keyword evidence="7" id="KW-1185">Reference proteome</keyword>
<evidence type="ECO:0000313" key="6">
    <source>
        <dbReference type="EMBL" id="RFA32343.1"/>
    </source>
</evidence>
<feature type="transmembrane region" description="Helical" evidence="4">
    <location>
        <begin position="249"/>
        <end position="268"/>
    </location>
</feature>
<dbReference type="PROSITE" id="PS50887">
    <property type="entry name" value="GGDEF"/>
    <property type="match status" value="1"/>
</dbReference>
<keyword evidence="4" id="KW-0472">Membrane</keyword>
<dbReference type="AlphaFoldDB" id="A0A3E0WJE7"/>
<dbReference type="Pfam" id="PF00990">
    <property type="entry name" value="GGDEF"/>
    <property type="match status" value="1"/>
</dbReference>
<evidence type="ECO:0000256" key="2">
    <source>
        <dbReference type="ARBA" id="ARBA00034247"/>
    </source>
</evidence>
<accession>A0A3E0WJE7</accession>
<evidence type="ECO:0000256" key="4">
    <source>
        <dbReference type="SAM" id="Phobius"/>
    </source>
</evidence>
<dbReference type="GO" id="GO:0005886">
    <property type="term" value="C:plasma membrane"/>
    <property type="evidence" value="ECO:0007669"/>
    <property type="project" value="TreeGrafter"/>
</dbReference>
<dbReference type="InterPro" id="IPR011622">
    <property type="entry name" value="7TMR_DISM_rcpt_extracell_dom2"/>
</dbReference>
<dbReference type="Pfam" id="PF07695">
    <property type="entry name" value="7TMR-DISM_7TM"/>
    <property type="match status" value="1"/>
</dbReference>